<feature type="region of interest" description="Disordered" evidence="1">
    <location>
        <begin position="1"/>
        <end position="24"/>
    </location>
</feature>
<reference evidence="5" key="1">
    <citation type="submission" date="2019-12" db="EMBL/GenBank/DDBJ databases">
        <title>Complete and draft genome sequences of new strains and members of some known species of the genus Rathayibacter isolated from plants.</title>
        <authorList>
            <person name="Tarlachkov S.V."/>
            <person name="Starodumova I.P."/>
            <person name="Dorofeeva L.V."/>
            <person name="Prisyazhnaya N.V."/>
            <person name="Leyn S."/>
            <person name="Zlamal J."/>
            <person name="Elan M."/>
            <person name="Osterman A.L."/>
            <person name="Nadler S."/>
            <person name="Subbotin S.A."/>
            <person name="Evtushenko L.I."/>
        </authorList>
    </citation>
    <scope>NUCLEOTIDE SEQUENCE [LARGE SCALE GENOMIC DNA]</scope>
    <source>
        <strain evidence="5">VKM Ac-2802</strain>
    </source>
</reference>
<evidence type="ECO:0000256" key="1">
    <source>
        <dbReference type="SAM" id="MobiDB-lite"/>
    </source>
</evidence>
<feature type="domain" description="WCX" evidence="3">
    <location>
        <begin position="287"/>
        <end position="340"/>
    </location>
</feature>
<evidence type="ECO:0000313" key="5">
    <source>
        <dbReference type="Proteomes" id="UP000464597"/>
    </source>
</evidence>
<name>A0ABX6GYQ7_9MICO</name>
<protein>
    <submittedName>
        <fullName evidence="4">WYL domain-containing protein</fullName>
    </submittedName>
</protein>
<dbReference type="InterPro" id="IPR051534">
    <property type="entry name" value="CBASS_pafABC_assoc_protein"/>
</dbReference>
<dbReference type="InterPro" id="IPR057727">
    <property type="entry name" value="WCX_dom"/>
</dbReference>
<dbReference type="EMBL" id="CP047180">
    <property type="protein sequence ID" value="QHC62662.1"/>
    <property type="molecule type" value="Genomic_DNA"/>
</dbReference>
<accession>A0ABX6GYQ7</accession>
<sequence>MGTSGAAGPGPRLEGVPADASTSSRIPAEERLFNLVLALVAAENGLTKADVLSTVQGYRQRSDPGDRASLERQFERDKDDLRELGIPIETVDAPGDPGNTQTVRYRIAKRSYDLPADLSFDQEEMALLRLAGAVWREGTLSAESRRALIKLRSLGVDSVDPVIGISPSIRVREASFEPLNAALDRGQVVRFPYLKPGGDEPRTRTVRPRALVNHQGRWHLHGWDETAEGTRTFLLSRIVGPVATTGRTAPAEPGDHAATALAQLDEILARSTALLQVAPDSDAALRLGVRAEAAGEGTDLLRLHFTDADVLADELAGYGPEVVVLEPEELRRKVVDRLRRTFSDHSSGDHAVTEHGGAARG</sequence>
<dbReference type="PANTHER" id="PTHR34580">
    <property type="match status" value="1"/>
</dbReference>
<dbReference type="PANTHER" id="PTHR34580:SF3">
    <property type="entry name" value="PROTEIN PAFB"/>
    <property type="match status" value="1"/>
</dbReference>
<dbReference type="PROSITE" id="PS52050">
    <property type="entry name" value="WYL"/>
    <property type="match status" value="1"/>
</dbReference>
<dbReference type="InterPro" id="IPR026881">
    <property type="entry name" value="WYL_dom"/>
</dbReference>
<dbReference type="Pfam" id="PF13280">
    <property type="entry name" value="WYL"/>
    <property type="match status" value="1"/>
</dbReference>
<feature type="domain" description="WYL" evidence="2">
    <location>
        <begin position="176"/>
        <end position="239"/>
    </location>
</feature>
<proteinExistence type="predicted"/>
<evidence type="ECO:0000259" key="2">
    <source>
        <dbReference type="Pfam" id="PF13280"/>
    </source>
</evidence>
<organism evidence="4 5">
    <name type="scientific">Rathayibacter festucae</name>
    <dbReference type="NCBI Taxonomy" id="110937"/>
    <lineage>
        <taxon>Bacteria</taxon>
        <taxon>Bacillati</taxon>
        <taxon>Actinomycetota</taxon>
        <taxon>Actinomycetes</taxon>
        <taxon>Micrococcales</taxon>
        <taxon>Microbacteriaceae</taxon>
        <taxon>Rathayibacter</taxon>
    </lineage>
</organism>
<dbReference type="Pfam" id="PF25583">
    <property type="entry name" value="WCX"/>
    <property type="match status" value="1"/>
</dbReference>
<evidence type="ECO:0000259" key="3">
    <source>
        <dbReference type="Pfam" id="PF25583"/>
    </source>
</evidence>
<evidence type="ECO:0000313" key="4">
    <source>
        <dbReference type="EMBL" id="QHC62662.1"/>
    </source>
</evidence>
<gene>
    <name evidence="4" type="ORF">GSU69_08215</name>
</gene>
<dbReference type="Proteomes" id="UP000464597">
    <property type="component" value="Chromosome"/>
</dbReference>
<keyword evidence="5" id="KW-1185">Reference proteome</keyword>